<proteinExistence type="predicted"/>
<gene>
    <name evidence="1" type="ORF">Golob_019670</name>
</gene>
<name>A0A7J8L896_9ROSI</name>
<dbReference type="AlphaFoldDB" id="A0A7J8L896"/>
<evidence type="ECO:0000313" key="1">
    <source>
        <dbReference type="EMBL" id="MBA0548579.1"/>
    </source>
</evidence>
<organism evidence="1 2">
    <name type="scientific">Gossypium lobatum</name>
    <dbReference type="NCBI Taxonomy" id="34289"/>
    <lineage>
        <taxon>Eukaryota</taxon>
        <taxon>Viridiplantae</taxon>
        <taxon>Streptophyta</taxon>
        <taxon>Embryophyta</taxon>
        <taxon>Tracheophyta</taxon>
        <taxon>Spermatophyta</taxon>
        <taxon>Magnoliopsida</taxon>
        <taxon>eudicotyledons</taxon>
        <taxon>Gunneridae</taxon>
        <taxon>Pentapetalae</taxon>
        <taxon>rosids</taxon>
        <taxon>malvids</taxon>
        <taxon>Malvales</taxon>
        <taxon>Malvaceae</taxon>
        <taxon>Malvoideae</taxon>
        <taxon>Gossypium</taxon>
    </lineage>
</organism>
<dbReference type="Proteomes" id="UP000593572">
    <property type="component" value="Unassembled WGS sequence"/>
</dbReference>
<evidence type="ECO:0000313" key="2">
    <source>
        <dbReference type="Proteomes" id="UP000593572"/>
    </source>
</evidence>
<dbReference type="EMBL" id="JABEZX010000001">
    <property type="protein sequence ID" value="MBA0548579.1"/>
    <property type="molecule type" value="Genomic_DNA"/>
</dbReference>
<protein>
    <submittedName>
        <fullName evidence="1">Uncharacterized protein</fullName>
    </submittedName>
</protein>
<accession>A0A7J8L896</accession>
<reference evidence="1 2" key="1">
    <citation type="journal article" date="2019" name="Genome Biol. Evol.">
        <title>Insights into the evolution of the New World diploid cottons (Gossypium, subgenus Houzingenia) based on genome sequencing.</title>
        <authorList>
            <person name="Grover C.E."/>
            <person name="Arick M.A. 2nd"/>
            <person name="Thrash A."/>
            <person name="Conover J.L."/>
            <person name="Sanders W.S."/>
            <person name="Peterson D.G."/>
            <person name="Frelichowski J.E."/>
            <person name="Scheffler J.A."/>
            <person name="Scheffler B.E."/>
            <person name="Wendel J.F."/>
        </authorList>
    </citation>
    <scope>NUCLEOTIDE SEQUENCE [LARGE SCALE GENOMIC DNA]</scope>
    <source>
        <strain evidence="1">157</strain>
        <tissue evidence="1">Leaf</tissue>
    </source>
</reference>
<sequence length="68" mass="7827">MRVQTRGWGTWLPLFVATVRVLKCLLQAFIGRLHLGLFAGPFLRYHLLRSMSIPWLKGACQEQKIVFG</sequence>
<keyword evidence="2" id="KW-1185">Reference proteome</keyword>
<comment type="caution">
    <text evidence="1">The sequence shown here is derived from an EMBL/GenBank/DDBJ whole genome shotgun (WGS) entry which is preliminary data.</text>
</comment>